<organism evidence="10 11">
    <name type="scientific">Caproicibacterium argilliputei</name>
    <dbReference type="NCBI Taxonomy" id="3030016"/>
    <lineage>
        <taxon>Bacteria</taxon>
        <taxon>Bacillati</taxon>
        <taxon>Bacillota</taxon>
        <taxon>Clostridia</taxon>
        <taxon>Eubacteriales</taxon>
        <taxon>Oscillospiraceae</taxon>
        <taxon>Caproicibacterium</taxon>
    </lineage>
</organism>
<dbReference type="Proteomes" id="UP001300604">
    <property type="component" value="Chromosome"/>
</dbReference>
<feature type="domain" description="Glycosyl hydrolase family 31 C-terminal" evidence="9">
    <location>
        <begin position="581"/>
        <end position="664"/>
    </location>
</feature>
<accession>A0AA97H2H2</accession>
<dbReference type="InterPro" id="IPR048395">
    <property type="entry name" value="Glyco_hydro_31_C"/>
</dbReference>
<dbReference type="PANTHER" id="PTHR43053:SF4">
    <property type="entry name" value="MYOGENESIS-REGULATING GLYCOSIDASE"/>
    <property type="match status" value="1"/>
</dbReference>
<reference evidence="10" key="1">
    <citation type="submission" date="2023-09" db="EMBL/GenBank/DDBJ databases">
        <authorList>
            <person name="Zeng C."/>
        </authorList>
    </citation>
    <scope>NUCLEOTIDE SEQUENCE</scope>
    <source>
        <strain evidence="10">ZCY20-5</strain>
    </source>
</reference>
<dbReference type="NCBIfam" id="NF007940">
    <property type="entry name" value="PRK10658.1"/>
    <property type="match status" value="1"/>
</dbReference>
<dbReference type="InterPro" id="IPR013780">
    <property type="entry name" value="Glyco_hydro_b"/>
</dbReference>
<dbReference type="InterPro" id="IPR050985">
    <property type="entry name" value="Alpha-glycosidase_related"/>
</dbReference>
<dbReference type="Pfam" id="PF13802">
    <property type="entry name" value="Gal_mutarotas_2"/>
    <property type="match status" value="1"/>
</dbReference>
<proteinExistence type="inferred from homology"/>
<dbReference type="Gene3D" id="2.60.40.1180">
    <property type="entry name" value="Golgi alpha-mannosidase II"/>
    <property type="match status" value="2"/>
</dbReference>
<evidence type="ECO:0000256" key="2">
    <source>
        <dbReference type="ARBA" id="ARBA00022801"/>
    </source>
</evidence>
<dbReference type="Pfam" id="PF01055">
    <property type="entry name" value="Glyco_hydro_31_2nd"/>
    <property type="match status" value="1"/>
</dbReference>
<protein>
    <recommendedName>
        <fullName evidence="5">alpha-D-xyloside xylohydrolase</fullName>
        <ecNumber evidence="5">3.2.1.177</ecNumber>
    </recommendedName>
</protein>
<dbReference type="EMBL" id="CP135996">
    <property type="protein sequence ID" value="WOC32685.1"/>
    <property type="molecule type" value="Genomic_DNA"/>
</dbReference>
<evidence type="ECO:0000256" key="6">
    <source>
        <dbReference type="RuleBase" id="RU361185"/>
    </source>
</evidence>
<evidence type="ECO:0000256" key="3">
    <source>
        <dbReference type="ARBA" id="ARBA00023295"/>
    </source>
</evidence>
<comment type="similarity">
    <text evidence="1 6">Belongs to the glycosyl hydrolase 31 family.</text>
</comment>
<sequence>MKFTDGQWVTKPEFDFLYPQQVFDARFADDELTVFVYTKPVSGRGQTLDQATLTLHFTSDLPDTIRVQANHYEGIRPKGPAFACRHEDSPVRFAENAQELVFTAGRAAAVITRTPFSIRYTWDGEVRTQSAPRAMARISDRQENTYMREQLTLDVGEYVYGLGERFTAFCKNGQQVEMWNEDGGTASELTYKNIPFYLTNRNYGIFVDHPEKVSFEVASEQVERVQFSVSGEQLHYVFIGGDSPKQVLQNYCGLTGKPALPPAWSFGLWLTTSFTTSYDEKTVNSFIDGMAQRDLPLHVFHFDCFWMEACEWCNFEWDKATFPDPRAMLRRLKAKGLKICVWINPYIAQKSKLFQEGMEYHYLVEKANGDVWQWDRWQAGMGLVDFTNPDACRWYQSKLRALLEMGVDCFKTDFGERIPTDVVWHNGADPQKMHNYYTYLYNQCVFDLLKAERGEGEAVLFARSATAGGQQFPVHWGGDSWGTYPSMAESLRGGLSLALSGFGFWSHDISGFENTATPDLYKRWVAFGLLSTHSRLHGSSSYRVPWLFDEEAVDVLRFFTNLRCRLMPYLWAQAVQTAQTGVPMLRPMVLEFRDPPCRFLDTQYMLGESLLVAPIFNSQGIVEYYVPEGTWLDFFTGKPVQGGRSYRNQYDYFSLPLLVRPNTLLAIGRETRQVVYDYAQDVTLHLVGLEDGGTAACTVYAADGTVDLTAKVTRSGSAVTVQTQGNKPFTLLLRYVEKAVSVTGAAFVSTPEGLLLTPQKMTGTVIVQLESE</sequence>
<dbReference type="CDD" id="cd06593">
    <property type="entry name" value="GH31_xylosidase_YicI"/>
    <property type="match status" value="1"/>
</dbReference>
<gene>
    <name evidence="10" type="primary">yicI</name>
    <name evidence="10" type="ORF">PXC00_02085</name>
</gene>
<dbReference type="SUPFAM" id="SSF51445">
    <property type="entry name" value="(Trans)glycosidases"/>
    <property type="match status" value="1"/>
</dbReference>
<dbReference type="SUPFAM" id="SSF74650">
    <property type="entry name" value="Galactose mutarotase-like"/>
    <property type="match status" value="1"/>
</dbReference>
<dbReference type="GO" id="GO:0030246">
    <property type="term" value="F:carbohydrate binding"/>
    <property type="evidence" value="ECO:0007669"/>
    <property type="project" value="InterPro"/>
</dbReference>
<reference evidence="10" key="2">
    <citation type="submission" date="2024-06" db="EMBL/GenBank/DDBJ databases">
        <title>Caproicibacterium argilliputei sp. nov, a novel caproic acid producing anaerobic bacterium isolated from pit mud.</title>
        <authorList>
            <person name="Xia S."/>
        </authorList>
    </citation>
    <scope>NUCLEOTIDE SEQUENCE</scope>
    <source>
        <strain evidence="10">ZCY20-5</strain>
    </source>
</reference>
<keyword evidence="11" id="KW-1185">Reference proteome</keyword>
<evidence type="ECO:0000313" key="11">
    <source>
        <dbReference type="Proteomes" id="UP001300604"/>
    </source>
</evidence>
<comment type="catalytic activity">
    <reaction evidence="4">
        <text>Hydrolysis of terminal, non-reducing alpha-D-xylose residues with release of alpha-D-xylose.</text>
        <dbReference type="EC" id="3.2.1.177"/>
    </reaction>
</comment>
<keyword evidence="2 6" id="KW-0378">Hydrolase</keyword>
<feature type="domain" description="Glycoside hydrolase family 31 N-terminal" evidence="8">
    <location>
        <begin position="55"/>
        <end position="216"/>
    </location>
</feature>
<dbReference type="InterPro" id="IPR025887">
    <property type="entry name" value="Glyco_hydro_31_N_dom"/>
</dbReference>
<evidence type="ECO:0000259" key="7">
    <source>
        <dbReference type="Pfam" id="PF01055"/>
    </source>
</evidence>
<dbReference type="InterPro" id="IPR000322">
    <property type="entry name" value="Glyco_hydro_31_TIM"/>
</dbReference>
<dbReference type="AlphaFoldDB" id="A0AA97H2H2"/>
<dbReference type="GO" id="GO:0061634">
    <property type="term" value="F:alpha-D-xyloside xylohydrolase"/>
    <property type="evidence" value="ECO:0007669"/>
    <property type="project" value="UniProtKB-EC"/>
</dbReference>
<dbReference type="Pfam" id="PF21365">
    <property type="entry name" value="Glyco_hydro_31_3rd"/>
    <property type="match status" value="1"/>
</dbReference>
<dbReference type="EC" id="3.2.1.177" evidence="5"/>
<dbReference type="KEGG" id="carl:PXC00_02085"/>
<evidence type="ECO:0000259" key="9">
    <source>
        <dbReference type="Pfam" id="PF21365"/>
    </source>
</evidence>
<dbReference type="RefSeq" id="WP_275846172.1">
    <property type="nucleotide sequence ID" value="NZ_CP135996.1"/>
</dbReference>
<dbReference type="Gene3D" id="2.60.40.1760">
    <property type="entry name" value="glycosyl hydrolase (family 31)"/>
    <property type="match status" value="1"/>
</dbReference>
<evidence type="ECO:0000256" key="4">
    <source>
        <dbReference type="ARBA" id="ARBA00052064"/>
    </source>
</evidence>
<dbReference type="Gene3D" id="3.20.20.80">
    <property type="entry name" value="Glycosidases"/>
    <property type="match status" value="1"/>
</dbReference>
<dbReference type="PANTHER" id="PTHR43053">
    <property type="entry name" value="GLYCOSIDASE FAMILY 31"/>
    <property type="match status" value="1"/>
</dbReference>
<dbReference type="CDD" id="cd14752">
    <property type="entry name" value="GH31_N"/>
    <property type="match status" value="1"/>
</dbReference>
<evidence type="ECO:0000256" key="5">
    <source>
        <dbReference type="ARBA" id="ARBA00066962"/>
    </source>
</evidence>
<dbReference type="FunFam" id="3.20.20.80:FF:000053">
    <property type="entry name" value="Alpha-xylosidase YicI"/>
    <property type="match status" value="1"/>
</dbReference>
<dbReference type="InterPro" id="IPR011013">
    <property type="entry name" value="Gal_mutarotase_sf_dom"/>
</dbReference>
<name>A0AA97H2H2_9FIRM</name>
<evidence type="ECO:0000259" key="8">
    <source>
        <dbReference type="Pfam" id="PF13802"/>
    </source>
</evidence>
<dbReference type="GO" id="GO:0005975">
    <property type="term" value="P:carbohydrate metabolic process"/>
    <property type="evidence" value="ECO:0007669"/>
    <property type="project" value="InterPro"/>
</dbReference>
<evidence type="ECO:0000256" key="1">
    <source>
        <dbReference type="ARBA" id="ARBA00007806"/>
    </source>
</evidence>
<dbReference type="SUPFAM" id="SSF117125">
    <property type="entry name" value="Putative glucosidase YicI, C-terminal domain"/>
    <property type="match status" value="1"/>
</dbReference>
<keyword evidence="3 6" id="KW-0326">Glycosidase</keyword>
<feature type="domain" description="Glycoside hydrolase family 31 TIM barrel" evidence="7">
    <location>
        <begin position="258"/>
        <end position="572"/>
    </location>
</feature>
<evidence type="ECO:0000313" key="10">
    <source>
        <dbReference type="EMBL" id="WOC32685.1"/>
    </source>
</evidence>
<dbReference type="SUPFAM" id="SSF51011">
    <property type="entry name" value="Glycosyl hydrolase domain"/>
    <property type="match status" value="1"/>
</dbReference>
<dbReference type="InterPro" id="IPR017853">
    <property type="entry name" value="GH"/>
</dbReference>